<feature type="domain" description="C2H2-type" evidence="6">
    <location>
        <begin position="159"/>
        <end position="186"/>
    </location>
</feature>
<dbReference type="GO" id="GO:0000978">
    <property type="term" value="F:RNA polymerase II cis-regulatory region sequence-specific DNA binding"/>
    <property type="evidence" value="ECO:0007669"/>
    <property type="project" value="TreeGrafter"/>
</dbReference>
<dbReference type="GO" id="GO:0000981">
    <property type="term" value="F:DNA-binding transcription factor activity, RNA polymerase II-specific"/>
    <property type="evidence" value="ECO:0007669"/>
    <property type="project" value="TreeGrafter"/>
</dbReference>
<feature type="domain" description="C2H2-type" evidence="6">
    <location>
        <begin position="215"/>
        <end position="245"/>
    </location>
</feature>
<evidence type="ECO:0000256" key="4">
    <source>
        <dbReference type="ARBA" id="ARBA00022833"/>
    </source>
</evidence>
<evidence type="ECO:0000256" key="2">
    <source>
        <dbReference type="ARBA" id="ARBA00022737"/>
    </source>
</evidence>
<proteinExistence type="predicted"/>
<dbReference type="Pfam" id="PF00096">
    <property type="entry name" value="zf-C2H2"/>
    <property type="match status" value="2"/>
</dbReference>
<organism evidence="7 8">
    <name type="scientific">Panagrolaimus superbus</name>
    <dbReference type="NCBI Taxonomy" id="310955"/>
    <lineage>
        <taxon>Eukaryota</taxon>
        <taxon>Metazoa</taxon>
        <taxon>Ecdysozoa</taxon>
        <taxon>Nematoda</taxon>
        <taxon>Chromadorea</taxon>
        <taxon>Rhabditida</taxon>
        <taxon>Tylenchina</taxon>
        <taxon>Panagrolaimomorpha</taxon>
        <taxon>Panagrolaimoidea</taxon>
        <taxon>Panagrolaimidae</taxon>
        <taxon>Panagrolaimus</taxon>
    </lineage>
</organism>
<accession>A0A914YE40</accession>
<protein>
    <submittedName>
        <fullName evidence="8">C2H2-type domain-containing protein</fullName>
    </submittedName>
</protein>
<dbReference type="WBParaSite" id="PSU_v2.g15682.t1">
    <property type="protein sequence ID" value="PSU_v2.g15682.t1"/>
    <property type="gene ID" value="PSU_v2.g15682"/>
</dbReference>
<dbReference type="Gene3D" id="3.30.160.60">
    <property type="entry name" value="Classic Zinc Finger"/>
    <property type="match status" value="3"/>
</dbReference>
<name>A0A914YE40_9BILA</name>
<dbReference type="GO" id="GO:0008270">
    <property type="term" value="F:zinc ion binding"/>
    <property type="evidence" value="ECO:0007669"/>
    <property type="project" value="UniProtKB-KW"/>
</dbReference>
<dbReference type="Proteomes" id="UP000887577">
    <property type="component" value="Unplaced"/>
</dbReference>
<reference evidence="8" key="1">
    <citation type="submission" date="2022-11" db="UniProtKB">
        <authorList>
            <consortium name="WormBaseParasite"/>
        </authorList>
    </citation>
    <scope>IDENTIFICATION</scope>
</reference>
<dbReference type="SUPFAM" id="SSF57667">
    <property type="entry name" value="beta-beta-alpha zinc fingers"/>
    <property type="match status" value="2"/>
</dbReference>
<keyword evidence="7" id="KW-1185">Reference proteome</keyword>
<dbReference type="PANTHER" id="PTHR23235:SF120">
    <property type="entry name" value="KRUPPEL-LIKE FACTOR 15"/>
    <property type="match status" value="1"/>
</dbReference>
<dbReference type="PROSITE" id="PS50157">
    <property type="entry name" value="ZINC_FINGER_C2H2_2"/>
    <property type="match status" value="3"/>
</dbReference>
<dbReference type="InterPro" id="IPR013087">
    <property type="entry name" value="Znf_C2H2_type"/>
</dbReference>
<evidence type="ECO:0000313" key="7">
    <source>
        <dbReference type="Proteomes" id="UP000887577"/>
    </source>
</evidence>
<keyword evidence="3 5" id="KW-0863">Zinc-finger</keyword>
<evidence type="ECO:0000256" key="3">
    <source>
        <dbReference type="ARBA" id="ARBA00022771"/>
    </source>
</evidence>
<dbReference type="AlphaFoldDB" id="A0A914YE40"/>
<feature type="domain" description="C2H2-type" evidence="6">
    <location>
        <begin position="187"/>
        <end position="214"/>
    </location>
</feature>
<sequence>MKFLRDATAALEEVPHEIQAPHYEDHFAASDDSYEVYEEVLPETVVVEPSTSEYYESSNGQQKVIAKADPATEYILDPTLHVIDVEDINELHDNKELITVVDVPVEMAPEASAVNKTFYSPTRRKHRKPKNLEWIINAVAAGKRLDDATPHRRKKPTIKDCEICGLTLKYPSKIAAHMRTHTGEKPYLCDICGRGFAMSTTLRMHVRRHLNAKMFPCTYPNCTKSFVNGALLNYHVQNRHFTRRKFACLRGCGSTFYSNKERERHEKDCIPSMVQEDDDNLDYEEFVNPHTGETEKWVFNGYSGESWEDSLMDNGMVDESDHIQILDDDEDGPY</sequence>
<dbReference type="PROSITE" id="PS00028">
    <property type="entry name" value="ZINC_FINGER_C2H2_1"/>
    <property type="match status" value="3"/>
</dbReference>
<keyword evidence="1" id="KW-0479">Metal-binding</keyword>
<dbReference type="SMART" id="SM00355">
    <property type="entry name" value="ZnF_C2H2"/>
    <property type="match status" value="3"/>
</dbReference>
<evidence type="ECO:0000256" key="5">
    <source>
        <dbReference type="PROSITE-ProRule" id="PRU00042"/>
    </source>
</evidence>
<evidence type="ECO:0000256" key="1">
    <source>
        <dbReference type="ARBA" id="ARBA00022723"/>
    </source>
</evidence>
<evidence type="ECO:0000259" key="6">
    <source>
        <dbReference type="PROSITE" id="PS50157"/>
    </source>
</evidence>
<evidence type="ECO:0000313" key="8">
    <source>
        <dbReference type="WBParaSite" id="PSU_v2.g15682.t1"/>
    </source>
</evidence>
<dbReference type="InterPro" id="IPR036236">
    <property type="entry name" value="Znf_C2H2_sf"/>
</dbReference>
<keyword evidence="4" id="KW-0862">Zinc</keyword>
<dbReference type="PANTHER" id="PTHR23235">
    <property type="entry name" value="KRUEPPEL-LIKE TRANSCRIPTION FACTOR"/>
    <property type="match status" value="1"/>
</dbReference>
<keyword evidence="2" id="KW-0677">Repeat</keyword>
<dbReference type="FunFam" id="3.30.160.60:FF:000624">
    <property type="entry name" value="zinc finger protein 697"/>
    <property type="match status" value="1"/>
</dbReference>